<dbReference type="SUPFAM" id="SSF56784">
    <property type="entry name" value="HAD-like"/>
    <property type="match status" value="1"/>
</dbReference>
<keyword evidence="6" id="KW-1185">Reference proteome</keyword>
<name>A0A6G8IMD9_9BURK</name>
<comment type="cofactor">
    <cofactor evidence="4">
        <name>Mg(2+)</name>
        <dbReference type="ChEBI" id="CHEBI:18420"/>
    </cofactor>
</comment>
<dbReference type="PANTHER" id="PTHR43768:SF3">
    <property type="entry name" value="TREHALOSE 6-PHOSPHATE PHOSPHATASE"/>
    <property type="match status" value="1"/>
</dbReference>
<keyword evidence="3 4" id="KW-0378">Hydrolase</keyword>
<comment type="similarity">
    <text evidence="2 4">Belongs to the trehalose phosphatase family.</text>
</comment>
<gene>
    <name evidence="5" type="primary">otsB</name>
    <name evidence="5" type="ORF">G9Q37_19580</name>
</gene>
<dbReference type="GO" id="GO:0046872">
    <property type="term" value="F:metal ion binding"/>
    <property type="evidence" value="ECO:0007669"/>
    <property type="project" value="UniProtKB-KW"/>
</dbReference>
<dbReference type="CDD" id="cd01627">
    <property type="entry name" value="HAD_TPP"/>
    <property type="match status" value="1"/>
</dbReference>
<evidence type="ECO:0000256" key="1">
    <source>
        <dbReference type="ARBA" id="ARBA00005199"/>
    </source>
</evidence>
<dbReference type="InterPro" id="IPR003337">
    <property type="entry name" value="Trehalose_PPase"/>
</dbReference>
<evidence type="ECO:0000256" key="3">
    <source>
        <dbReference type="ARBA" id="ARBA00022801"/>
    </source>
</evidence>
<organism evidence="5 6">
    <name type="scientific">Hydrogenophaga crocea</name>
    <dbReference type="NCBI Taxonomy" id="2716225"/>
    <lineage>
        <taxon>Bacteria</taxon>
        <taxon>Pseudomonadati</taxon>
        <taxon>Pseudomonadota</taxon>
        <taxon>Betaproteobacteria</taxon>
        <taxon>Burkholderiales</taxon>
        <taxon>Comamonadaceae</taxon>
        <taxon>Hydrogenophaga</taxon>
    </lineage>
</organism>
<dbReference type="Proteomes" id="UP000503162">
    <property type="component" value="Chromosome"/>
</dbReference>
<dbReference type="Gene3D" id="3.40.50.1000">
    <property type="entry name" value="HAD superfamily/HAD-like"/>
    <property type="match status" value="1"/>
</dbReference>
<accession>A0A6G8IMD9</accession>
<dbReference type="NCBIfam" id="TIGR00685">
    <property type="entry name" value="T6PP"/>
    <property type="match status" value="1"/>
</dbReference>
<dbReference type="EC" id="3.1.3.12" evidence="4"/>
<sequence length="244" mass="26022">MTSTLPTLSARRSALFLDFDGTLAELASRPDAVQIPPDLPVLLDALHRRLGGALAIVTGRARADLQRWLPVQRWPGAFEHGAVHVGADGTERVAGGADLRTVTALARDFAARHEGLILEVKQTSLSLHFRLNPGLGPACVDLLARAIEHQDGLRLMSGKAVVEVKPAHVGKGRAIAAFMAEPPFTGRQPCFAGDDVTDEDGFAAVQALGGEAIKVGDGPTRAQRRCPNPQALRAWLHHALETRA</sequence>
<keyword evidence="4" id="KW-0479">Metal-binding</keyword>
<dbReference type="Pfam" id="PF02358">
    <property type="entry name" value="Trehalose_PPase"/>
    <property type="match status" value="1"/>
</dbReference>
<evidence type="ECO:0000256" key="4">
    <source>
        <dbReference type="RuleBase" id="RU361117"/>
    </source>
</evidence>
<dbReference type="GO" id="GO:0004805">
    <property type="term" value="F:trehalose-phosphatase activity"/>
    <property type="evidence" value="ECO:0007669"/>
    <property type="project" value="UniProtKB-EC"/>
</dbReference>
<dbReference type="PANTHER" id="PTHR43768">
    <property type="entry name" value="TREHALOSE 6-PHOSPHATE PHOSPHATASE"/>
    <property type="match status" value="1"/>
</dbReference>
<dbReference type="InterPro" id="IPR006379">
    <property type="entry name" value="HAD-SF_hydro_IIB"/>
</dbReference>
<dbReference type="GO" id="GO:0005992">
    <property type="term" value="P:trehalose biosynthetic process"/>
    <property type="evidence" value="ECO:0007669"/>
    <property type="project" value="UniProtKB-UniPathway"/>
</dbReference>
<evidence type="ECO:0000256" key="2">
    <source>
        <dbReference type="ARBA" id="ARBA00008770"/>
    </source>
</evidence>
<evidence type="ECO:0000313" key="5">
    <source>
        <dbReference type="EMBL" id="QIM54196.1"/>
    </source>
</evidence>
<dbReference type="InterPro" id="IPR036412">
    <property type="entry name" value="HAD-like_sf"/>
</dbReference>
<dbReference type="KEGG" id="hcz:G9Q37_19580"/>
<dbReference type="Gene3D" id="3.30.70.1020">
    <property type="entry name" value="Trehalose-6-phosphate phosphatase related protein, domain 2"/>
    <property type="match status" value="1"/>
</dbReference>
<comment type="catalytic activity">
    <reaction evidence="4">
        <text>alpha,alpha-trehalose 6-phosphate + H2O = alpha,alpha-trehalose + phosphate</text>
        <dbReference type="Rhea" id="RHEA:23420"/>
        <dbReference type="ChEBI" id="CHEBI:15377"/>
        <dbReference type="ChEBI" id="CHEBI:16551"/>
        <dbReference type="ChEBI" id="CHEBI:43474"/>
        <dbReference type="ChEBI" id="CHEBI:58429"/>
        <dbReference type="EC" id="3.1.3.12"/>
    </reaction>
</comment>
<dbReference type="EMBL" id="CP049989">
    <property type="protein sequence ID" value="QIM54196.1"/>
    <property type="molecule type" value="Genomic_DNA"/>
</dbReference>
<dbReference type="AlphaFoldDB" id="A0A6G8IMD9"/>
<proteinExistence type="inferred from homology"/>
<protein>
    <recommendedName>
        <fullName evidence="4">Trehalose 6-phosphate phosphatase</fullName>
        <ecNumber evidence="4">3.1.3.12</ecNumber>
    </recommendedName>
</protein>
<dbReference type="InterPro" id="IPR023214">
    <property type="entry name" value="HAD_sf"/>
</dbReference>
<dbReference type="UniPathway" id="UPA00299"/>
<dbReference type="NCBIfam" id="TIGR01484">
    <property type="entry name" value="HAD-SF-IIB"/>
    <property type="match status" value="1"/>
</dbReference>
<keyword evidence="4" id="KW-0460">Magnesium</keyword>
<comment type="pathway">
    <text evidence="1 4">Glycan biosynthesis; trehalose biosynthesis.</text>
</comment>
<comment type="function">
    <text evidence="4">Removes the phosphate from trehalose 6-phosphate to produce free trehalose.</text>
</comment>
<reference evidence="5 6" key="1">
    <citation type="submission" date="2020-03" db="EMBL/GenBank/DDBJ databases">
        <title>Hydrogenophaga sp. nov. isolated from cyanobacterial mat.</title>
        <authorList>
            <person name="Thorat V."/>
            <person name="Kirdat K."/>
            <person name="Tiwarekar B."/>
            <person name="Costa E.D."/>
            <person name="Yadav A."/>
        </authorList>
    </citation>
    <scope>NUCLEOTIDE SEQUENCE [LARGE SCALE GENOMIC DNA]</scope>
    <source>
        <strain evidence="5 6">BA0156</strain>
    </source>
</reference>
<evidence type="ECO:0000313" key="6">
    <source>
        <dbReference type="Proteomes" id="UP000503162"/>
    </source>
</evidence>
<dbReference type="InterPro" id="IPR044651">
    <property type="entry name" value="OTSB-like"/>
</dbReference>
<dbReference type="RefSeq" id="WP_166229934.1">
    <property type="nucleotide sequence ID" value="NZ_CP049989.1"/>
</dbReference>